<comment type="cofactor">
    <cofactor evidence="2">
        <name>K(+)</name>
        <dbReference type="ChEBI" id="CHEBI:29103"/>
    </cofactor>
</comment>
<evidence type="ECO:0000256" key="14">
    <source>
        <dbReference type="RuleBase" id="RU004462"/>
    </source>
</evidence>
<evidence type="ECO:0000313" key="19">
    <source>
        <dbReference type="Proteomes" id="UP000003639"/>
    </source>
</evidence>
<evidence type="ECO:0000256" key="2">
    <source>
        <dbReference type="ARBA" id="ARBA00001958"/>
    </source>
</evidence>
<keyword evidence="19" id="KW-1185">Reference proteome</keyword>
<evidence type="ECO:0000256" key="10">
    <source>
        <dbReference type="ARBA" id="ARBA00022840"/>
    </source>
</evidence>
<evidence type="ECO:0000256" key="6">
    <source>
        <dbReference type="ARBA" id="ARBA00022563"/>
    </source>
</evidence>
<dbReference type="GO" id="GO:0006556">
    <property type="term" value="P:S-adenosylmethionine biosynthetic process"/>
    <property type="evidence" value="ECO:0007669"/>
    <property type="project" value="UniProtKB-UniRule"/>
</dbReference>
<keyword evidence="11" id="KW-0460">Magnesium</keyword>
<dbReference type="RefSeq" id="WP_006572325.1">
    <property type="nucleotide sequence ID" value="NZ_AAXG02000011.1"/>
</dbReference>
<evidence type="ECO:0000259" key="15">
    <source>
        <dbReference type="Pfam" id="PF00438"/>
    </source>
</evidence>
<evidence type="ECO:0000256" key="8">
    <source>
        <dbReference type="ARBA" id="ARBA00022723"/>
    </source>
</evidence>
<evidence type="ECO:0000256" key="3">
    <source>
        <dbReference type="ARBA" id="ARBA00005224"/>
    </source>
</evidence>
<comment type="caution">
    <text evidence="18">The sequence shown here is derived from an EMBL/GenBank/DDBJ whole genome shotgun (WGS) entry which is preliminary data.</text>
</comment>
<keyword evidence="6" id="KW-0554">One-carbon metabolism</keyword>
<keyword evidence="9" id="KW-0547">Nucleotide-binding</keyword>
<dbReference type="SUPFAM" id="SSF55973">
    <property type="entry name" value="S-adenosylmethionine synthetase"/>
    <property type="match status" value="3"/>
</dbReference>
<dbReference type="NCBIfam" id="TIGR01034">
    <property type="entry name" value="metK"/>
    <property type="match status" value="1"/>
</dbReference>
<dbReference type="EMBL" id="AAXG02000011">
    <property type="protein sequence ID" value="EDN00445.1"/>
    <property type="molecule type" value="Genomic_DNA"/>
</dbReference>
<comment type="pathway">
    <text evidence="3">Amino-acid biosynthesis; S-adenosyl-L-methionine biosynthesis; S-adenosyl-L-methionine from L-methionine: step 1/1.</text>
</comment>
<dbReference type="Pfam" id="PF02773">
    <property type="entry name" value="S-AdoMet_synt_C"/>
    <property type="match status" value="1"/>
</dbReference>
<keyword evidence="10" id="KW-0067">ATP-binding</keyword>
<dbReference type="InterPro" id="IPR022628">
    <property type="entry name" value="S-AdoMet_synt_N"/>
</dbReference>
<organism evidence="18 19">
    <name type="scientific">Pseudoflavonifractor capillosus ATCC 29799</name>
    <dbReference type="NCBI Taxonomy" id="411467"/>
    <lineage>
        <taxon>Bacteria</taxon>
        <taxon>Bacillati</taxon>
        <taxon>Bacillota</taxon>
        <taxon>Clostridia</taxon>
        <taxon>Eubacteriales</taxon>
        <taxon>Oscillospiraceae</taxon>
        <taxon>Pseudoflavonifractor</taxon>
    </lineage>
</organism>
<dbReference type="InterPro" id="IPR002133">
    <property type="entry name" value="S-AdoMet_synthetase"/>
</dbReference>
<evidence type="ECO:0000256" key="11">
    <source>
        <dbReference type="ARBA" id="ARBA00022842"/>
    </source>
</evidence>
<dbReference type="FunFam" id="3.30.300.10:FF:000003">
    <property type="entry name" value="S-adenosylmethionine synthase"/>
    <property type="match status" value="1"/>
</dbReference>
<feature type="domain" description="S-adenosylmethionine synthetase C-terminal" evidence="17">
    <location>
        <begin position="228"/>
        <end position="365"/>
    </location>
</feature>
<dbReference type="CDD" id="cd18079">
    <property type="entry name" value="S-AdoMet_synt"/>
    <property type="match status" value="1"/>
</dbReference>
<dbReference type="GO" id="GO:0046872">
    <property type="term" value="F:metal ion binding"/>
    <property type="evidence" value="ECO:0007669"/>
    <property type="project" value="UniProtKB-KW"/>
</dbReference>
<reference evidence="18 19" key="1">
    <citation type="submission" date="2007-04" db="EMBL/GenBank/DDBJ databases">
        <authorList>
            <person name="Fulton L."/>
            <person name="Clifton S."/>
            <person name="Fulton B."/>
            <person name="Xu J."/>
            <person name="Minx P."/>
            <person name="Pepin K.H."/>
            <person name="Johnson M."/>
            <person name="Thiruvilangam P."/>
            <person name="Bhonagiri V."/>
            <person name="Nash W.E."/>
            <person name="Mardis E.R."/>
            <person name="Wilson R.K."/>
        </authorList>
    </citation>
    <scope>NUCLEOTIDE SEQUENCE [LARGE SCALE GENOMIC DNA]</scope>
    <source>
        <strain evidence="18 19">ATCC 29799</strain>
    </source>
</reference>
<dbReference type="STRING" id="411467.BACCAP_01780"/>
<evidence type="ECO:0000313" key="18">
    <source>
        <dbReference type="EMBL" id="EDN00445.1"/>
    </source>
</evidence>
<feature type="domain" description="S-adenosylmethionine synthetase N-terminal" evidence="15">
    <location>
        <begin position="5"/>
        <end position="83"/>
    </location>
</feature>
<dbReference type="GO" id="GO:0006730">
    <property type="term" value="P:one-carbon metabolic process"/>
    <property type="evidence" value="ECO:0007669"/>
    <property type="project" value="UniProtKB-KW"/>
</dbReference>
<name>A6NU98_9FIRM</name>
<dbReference type="Proteomes" id="UP000003639">
    <property type="component" value="Unassembled WGS sequence"/>
</dbReference>
<evidence type="ECO:0000256" key="13">
    <source>
        <dbReference type="NCBIfam" id="TIGR01034"/>
    </source>
</evidence>
<dbReference type="OrthoDB" id="9801686at2"/>
<evidence type="ECO:0000259" key="16">
    <source>
        <dbReference type="Pfam" id="PF02772"/>
    </source>
</evidence>
<evidence type="ECO:0000256" key="4">
    <source>
        <dbReference type="ARBA" id="ARBA00009685"/>
    </source>
</evidence>
<evidence type="ECO:0000256" key="12">
    <source>
        <dbReference type="ARBA" id="ARBA00022958"/>
    </source>
</evidence>
<dbReference type="UniPathway" id="UPA00315">
    <property type="reaction ID" value="UER00080"/>
</dbReference>
<proteinExistence type="inferred from homology"/>
<evidence type="ECO:0000256" key="9">
    <source>
        <dbReference type="ARBA" id="ARBA00022741"/>
    </source>
</evidence>
<evidence type="ECO:0000259" key="17">
    <source>
        <dbReference type="Pfam" id="PF02773"/>
    </source>
</evidence>
<dbReference type="EC" id="2.5.1.6" evidence="5 13"/>
<evidence type="ECO:0000256" key="7">
    <source>
        <dbReference type="ARBA" id="ARBA00022679"/>
    </source>
</evidence>
<dbReference type="Gene3D" id="3.30.300.10">
    <property type="match status" value="3"/>
</dbReference>
<comment type="cofactor">
    <cofactor evidence="1">
        <name>Mg(2+)</name>
        <dbReference type="ChEBI" id="CHEBI:18420"/>
    </cofactor>
</comment>
<accession>A6NU98</accession>
<dbReference type="PANTHER" id="PTHR11964">
    <property type="entry name" value="S-ADENOSYLMETHIONINE SYNTHETASE"/>
    <property type="match status" value="1"/>
</dbReference>
<keyword evidence="7 18" id="KW-0808">Transferase</keyword>
<feature type="domain" description="S-adenosylmethionine synthetase central" evidence="16">
    <location>
        <begin position="110"/>
        <end position="226"/>
    </location>
</feature>
<keyword evidence="8" id="KW-0479">Metal-binding</keyword>
<dbReference type="GO" id="GO:0005524">
    <property type="term" value="F:ATP binding"/>
    <property type="evidence" value="ECO:0007669"/>
    <property type="project" value="UniProtKB-KW"/>
</dbReference>
<dbReference type="Pfam" id="PF00438">
    <property type="entry name" value="S-AdoMet_synt_N"/>
    <property type="match status" value="1"/>
</dbReference>
<dbReference type="GO" id="GO:0004478">
    <property type="term" value="F:methionine adenosyltransferase activity"/>
    <property type="evidence" value="ECO:0007669"/>
    <property type="project" value="UniProtKB-UniRule"/>
</dbReference>
<dbReference type="eggNOG" id="COG0192">
    <property type="taxonomic scope" value="Bacteria"/>
</dbReference>
<keyword evidence="12" id="KW-0630">Potassium</keyword>
<dbReference type="InterPro" id="IPR022636">
    <property type="entry name" value="S-AdoMet_synthetase_sfam"/>
</dbReference>
<evidence type="ECO:0000256" key="1">
    <source>
        <dbReference type="ARBA" id="ARBA00001946"/>
    </source>
</evidence>
<dbReference type="InterPro" id="IPR022630">
    <property type="entry name" value="S-AdoMet_synt_C"/>
</dbReference>
<dbReference type="InterPro" id="IPR022629">
    <property type="entry name" value="S-AdoMet_synt_central"/>
</dbReference>
<protein>
    <recommendedName>
        <fullName evidence="5 13">Methionine adenosyltransferase</fullName>
        <ecNumber evidence="5 13">2.5.1.6</ecNumber>
    </recommendedName>
</protein>
<evidence type="ECO:0000256" key="5">
    <source>
        <dbReference type="ARBA" id="ARBA00012828"/>
    </source>
</evidence>
<comment type="similarity">
    <text evidence="4 14">Belongs to the AdoMet synthase family.</text>
</comment>
<dbReference type="InterPro" id="IPR022631">
    <property type="entry name" value="ADOMET_SYNTHASE_CS"/>
</dbReference>
<dbReference type="Pfam" id="PF02772">
    <property type="entry name" value="S-AdoMet_synt_M"/>
    <property type="match status" value="1"/>
</dbReference>
<dbReference type="PIRSF" id="PIRSF000497">
    <property type="entry name" value="MAT"/>
    <property type="match status" value="1"/>
</dbReference>
<dbReference type="PROSITE" id="PS00376">
    <property type="entry name" value="ADOMET_SYNTHASE_1"/>
    <property type="match status" value="1"/>
</dbReference>
<sequence>MRDRYIQTAESVTEGHPDKLCDTIADTVLDACLEQDSSARVACEVMATAGKVIVAGEITAKELPDIPAIAARTIYETGYDLDYEIEVITHDQSPDIAGAVDGGGLLCAQRGAGDQGIMYGYACSETEELLPLPVVLAHRLTRLLSNARKTGAIRGLGPDGKAQVSVEYVFGLPHRISSVVVSCQHDADKDVGELRREVVKSVVIPALRELPIDEDTEILINPSGHFVLGGFEADTGLTGRKLMVDTYGGLVPHGGGALSGKDGTKVDRSGAYMARYIAKNIVAAGLAERCTVSLAYAIGQAEPVAVGIDTHGTGEHPDAALAQAVRAVFDLTPDGMIRTLGLDRPGFVQFCNYGHFTHQEAPWEQTDRTGKLVEACHLQEVGVPKR</sequence>
<gene>
    <name evidence="18" type="primary">metK</name>
    <name evidence="18" type="ORF">BACCAP_01780</name>
</gene>
<reference evidence="18 19" key="2">
    <citation type="submission" date="2007-06" db="EMBL/GenBank/DDBJ databases">
        <title>Draft genome sequence of Pseudoflavonifractor capillosus ATCC 29799.</title>
        <authorList>
            <person name="Sudarsanam P."/>
            <person name="Ley R."/>
            <person name="Guruge J."/>
            <person name="Turnbaugh P.J."/>
            <person name="Mahowald M."/>
            <person name="Liep D."/>
            <person name="Gordon J."/>
        </authorList>
    </citation>
    <scope>NUCLEOTIDE SEQUENCE [LARGE SCALE GENOMIC DNA]</scope>
    <source>
        <strain evidence="18 19">ATCC 29799</strain>
    </source>
</reference>
<dbReference type="AlphaFoldDB" id="A6NU98"/>